<dbReference type="SUPFAM" id="SSF56112">
    <property type="entry name" value="Protein kinase-like (PK-like)"/>
    <property type="match status" value="1"/>
</dbReference>
<accession>A0ABP0PMX4</accession>
<dbReference type="SMART" id="SM00471">
    <property type="entry name" value="HDc"/>
    <property type="match status" value="1"/>
</dbReference>
<sequence>MSRVVLFAQDDHAASECLVPLSSGHRVLGVGHGAKTSIFARRCVDLGFGLANALEPEVVTGAMEKFQPELTVLVPDLEELPEAFSASTGRCYVVKVGLQMPGAPWPEFAPIWFQKDSRVAICRKDGQEVGAELVPVGKEETALSLRAKHALVASRLLQTLLEKGEGALPKLEKVDDTQEQAPKQINLKWDEEGAVCLGWAVRWVYGDMHSTWSGALMTWQTRCDALDAPSLRGRDTLSGALIEERARALVQERLRPKPRPKLLAEQFLLNCPVHGQMNLPNYVKLVVDTPEFQRMRHIKQLGVCAHVFPGAKHDRYFHSIGTAHLALQFIQSIRKQQPELGISDREEVCVTLAALCHDLGHPCFSHMFEAFMRQLGKEKREEARSMCQSFVPQEVEKKIQSFETWDHEKASLVIMKKLIHDLKDHLHEVGLCVDEEGDDFELIAELIHPPTPVLRRMLSAGTLKSGWSTIMKGRRVERAWIYEIVSNWRTGIDVDKFDYMRRDALFLGIHRQWDHVRYMKSAWVISDAGVLTISPPEKDRANIRENLMELRKMLHGTAYQHKTVKKLELHMIDILKLMDQVPLVSGLNGQKMTISEAGLSLCPVAYLKLTDTFIESRLLDREDPALLQACEEYKARFLDRKLMRLALSWNLPNMREVNGLSRFQIPKEETFIEEVLASYNSEEIREVEKESNPWSPVAKDELRVAFAKLTYGMGEEDPIRHIVFHDKKHQKKDTPDDPDANPYRSKAFLFWSPSDSARLHDDATRTRLNAAGEKVAERLMGEEPDTTPASPLKKRRRVLEFQMSQDDGNRKLADRREEKPGAARCAGDSVDRYIRGSLFPPHDPAVVEVPGKSETYFIESMEQFNDFRMKVLEESGTRGLRLNQRSYAADTHWYSNVGGSIVKMGDSDIHMPLKTSEKKHKAIIPGAALGARKKLRMNEPLIGPNAERYCSAALASGWIGSGLQAHSRRWTTPDDSSRYNAETVRSADRYKSAQALPDRRSASKALDQEPLGVNVRTPLGRGACSVVFAGTHRKTDFSVAIKAMSCAMPTERGALPVATGIANESQVFRHLLERTGGNSHPNVVELIGCFDGDGREASEMGLEVPQEERVHYFVTERLEGGSMDELLSPDGVPEDSARAVARKVCEGLASLHEQGVVHRDLKPGNVLFSKSDTGEAIPKLIDFSHAAVAKDGEESLRGELGTRGYVAPEVLAEKPYGSKCDVFSLGCVVHALLSGRPPRRCLRIGMVQQLPAAVSREARAFLARLLALNALERPSAQEALSEPWMKE</sequence>
<organism evidence="3 4">
    <name type="scientific">Durusdinium trenchii</name>
    <dbReference type="NCBI Taxonomy" id="1381693"/>
    <lineage>
        <taxon>Eukaryota</taxon>
        <taxon>Sar</taxon>
        <taxon>Alveolata</taxon>
        <taxon>Dinophyceae</taxon>
        <taxon>Suessiales</taxon>
        <taxon>Symbiodiniaceae</taxon>
        <taxon>Durusdinium</taxon>
    </lineage>
</organism>
<dbReference type="InterPro" id="IPR008271">
    <property type="entry name" value="Ser/Thr_kinase_AS"/>
</dbReference>
<dbReference type="Proteomes" id="UP001642484">
    <property type="component" value="Unassembled WGS sequence"/>
</dbReference>
<reference evidence="3 4" key="1">
    <citation type="submission" date="2024-02" db="EMBL/GenBank/DDBJ databases">
        <authorList>
            <person name="Chen Y."/>
            <person name="Shah S."/>
            <person name="Dougan E. K."/>
            <person name="Thang M."/>
            <person name="Chan C."/>
        </authorList>
    </citation>
    <scope>NUCLEOTIDE SEQUENCE [LARGE SCALE GENOMIC DNA]</scope>
</reference>
<evidence type="ECO:0000313" key="3">
    <source>
        <dbReference type="EMBL" id="CAK9077383.1"/>
    </source>
</evidence>
<dbReference type="PANTHER" id="PTHR11373:SF4">
    <property type="entry name" value="DEOXYNUCLEOSIDE TRIPHOSPHATE TRIPHOSPHOHYDROLASE SAMHD1"/>
    <property type="match status" value="1"/>
</dbReference>
<dbReference type="InterPro" id="IPR003607">
    <property type="entry name" value="HD/PDEase_dom"/>
</dbReference>
<dbReference type="PROSITE" id="PS50011">
    <property type="entry name" value="PROTEIN_KINASE_DOM"/>
    <property type="match status" value="1"/>
</dbReference>
<dbReference type="SUPFAM" id="SSF109604">
    <property type="entry name" value="HD-domain/PDEase-like"/>
    <property type="match status" value="1"/>
</dbReference>
<dbReference type="Gene3D" id="3.30.70.2760">
    <property type="match status" value="1"/>
</dbReference>
<feature type="compositionally biased region" description="Basic and acidic residues" evidence="1">
    <location>
        <begin position="807"/>
        <end position="821"/>
    </location>
</feature>
<proteinExistence type="predicted"/>
<dbReference type="Pfam" id="PF00069">
    <property type="entry name" value="Pkinase"/>
    <property type="match status" value="1"/>
</dbReference>
<name>A0ABP0PMX4_9DINO</name>
<gene>
    <name evidence="3" type="ORF">CCMP2556_LOCUS38155</name>
</gene>
<dbReference type="Gene3D" id="1.10.3210.10">
    <property type="entry name" value="Hypothetical protein af1432"/>
    <property type="match status" value="1"/>
</dbReference>
<evidence type="ECO:0000313" key="4">
    <source>
        <dbReference type="Proteomes" id="UP001642484"/>
    </source>
</evidence>
<dbReference type="SMART" id="SM00220">
    <property type="entry name" value="S_TKc"/>
    <property type="match status" value="1"/>
</dbReference>
<protein>
    <recommendedName>
        <fullName evidence="2">Protein kinase domain-containing protein</fullName>
    </recommendedName>
</protein>
<dbReference type="Gene3D" id="1.10.510.10">
    <property type="entry name" value="Transferase(Phosphotransferase) domain 1"/>
    <property type="match status" value="1"/>
</dbReference>
<evidence type="ECO:0000256" key="1">
    <source>
        <dbReference type="SAM" id="MobiDB-lite"/>
    </source>
</evidence>
<feature type="region of interest" description="Disordered" evidence="1">
    <location>
        <begin position="803"/>
        <end position="824"/>
    </location>
</feature>
<dbReference type="InterPro" id="IPR050135">
    <property type="entry name" value="dGTPase-like"/>
</dbReference>
<feature type="domain" description="Protein kinase" evidence="2">
    <location>
        <begin position="1013"/>
        <end position="1285"/>
    </location>
</feature>
<dbReference type="PANTHER" id="PTHR11373">
    <property type="entry name" value="DEOXYNUCLEOSIDE TRIPHOSPHATE TRIPHOSPHOHYDROLASE"/>
    <property type="match status" value="1"/>
</dbReference>
<comment type="caution">
    <text evidence="3">The sequence shown here is derived from an EMBL/GenBank/DDBJ whole genome shotgun (WGS) entry which is preliminary data.</text>
</comment>
<keyword evidence="4" id="KW-1185">Reference proteome</keyword>
<dbReference type="EMBL" id="CAXAMN010023395">
    <property type="protein sequence ID" value="CAK9077383.1"/>
    <property type="molecule type" value="Genomic_DNA"/>
</dbReference>
<evidence type="ECO:0000259" key="2">
    <source>
        <dbReference type="PROSITE" id="PS50011"/>
    </source>
</evidence>
<dbReference type="InterPro" id="IPR011009">
    <property type="entry name" value="Kinase-like_dom_sf"/>
</dbReference>
<feature type="compositionally biased region" description="Basic and acidic residues" evidence="1">
    <location>
        <begin position="989"/>
        <end position="1001"/>
    </location>
</feature>
<dbReference type="PROSITE" id="PS00108">
    <property type="entry name" value="PROTEIN_KINASE_ST"/>
    <property type="match status" value="1"/>
</dbReference>
<feature type="region of interest" description="Disordered" evidence="1">
    <location>
        <begin position="989"/>
        <end position="1009"/>
    </location>
</feature>
<dbReference type="CDD" id="cd00077">
    <property type="entry name" value="HDc"/>
    <property type="match status" value="1"/>
</dbReference>
<dbReference type="InterPro" id="IPR000719">
    <property type="entry name" value="Prot_kinase_dom"/>
</dbReference>